<dbReference type="InterPro" id="IPR011006">
    <property type="entry name" value="CheY-like_superfamily"/>
</dbReference>
<dbReference type="InterPro" id="IPR001789">
    <property type="entry name" value="Sig_transdc_resp-reg_receiver"/>
</dbReference>
<name>A0A928X291_LEPEC</name>
<dbReference type="InterPro" id="IPR036890">
    <property type="entry name" value="HATPase_C_sf"/>
</dbReference>
<comment type="catalytic activity">
    <reaction evidence="1">
        <text>ATP + protein L-histidine = ADP + protein N-phospho-L-histidine.</text>
        <dbReference type="EC" id="2.7.13.3"/>
    </reaction>
</comment>
<dbReference type="EMBL" id="JADEXP010000076">
    <property type="protein sequence ID" value="MBE9067112.1"/>
    <property type="molecule type" value="Genomic_DNA"/>
</dbReference>
<dbReference type="CDD" id="cd00156">
    <property type="entry name" value="REC"/>
    <property type="match status" value="1"/>
</dbReference>
<keyword evidence="5" id="KW-0808">Transferase</keyword>
<dbReference type="SUPFAM" id="SSF52172">
    <property type="entry name" value="CheY-like"/>
    <property type="match status" value="1"/>
</dbReference>
<dbReference type="RefSeq" id="WP_193993082.1">
    <property type="nucleotide sequence ID" value="NZ_JADEXP010000076.1"/>
</dbReference>
<dbReference type="SUPFAM" id="SSF55781">
    <property type="entry name" value="GAF domain-like"/>
    <property type="match status" value="1"/>
</dbReference>
<gene>
    <name evidence="12" type="ORF">IQ260_10640</name>
</gene>
<feature type="modified residue" description="4-aspartylphosphate" evidence="8">
    <location>
        <position position="58"/>
    </location>
</feature>
<dbReference type="SUPFAM" id="SSF55874">
    <property type="entry name" value="ATPase domain of HSP90 chaperone/DNA topoisomerase II/histidine kinase"/>
    <property type="match status" value="1"/>
</dbReference>
<dbReference type="InterPro" id="IPR016132">
    <property type="entry name" value="Phyto_chromo_attachment"/>
</dbReference>
<dbReference type="FunFam" id="3.30.565.10:FF:000006">
    <property type="entry name" value="Sensor histidine kinase WalK"/>
    <property type="match status" value="1"/>
</dbReference>
<evidence type="ECO:0000256" key="5">
    <source>
        <dbReference type="ARBA" id="ARBA00022679"/>
    </source>
</evidence>
<evidence type="ECO:0000256" key="2">
    <source>
        <dbReference type="ARBA" id="ARBA00006402"/>
    </source>
</evidence>
<evidence type="ECO:0000313" key="12">
    <source>
        <dbReference type="EMBL" id="MBE9067112.1"/>
    </source>
</evidence>
<dbReference type="PANTHER" id="PTHR43547:SF2">
    <property type="entry name" value="HYBRID SIGNAL TRANSDUCTION HISTIDINE KINASE C"/>
    <property type="match status" value="1"/>
</dbReference>
<dbReference type="InterPro" id="IPR004358">
    <property type="entry name" value="Sig_transdc_His_kin-like_C"/>
</dbReference>
<evidence type="ECO:0000259" key="9">
    <source>
        <dbReference type="PROSITE" id="PS50046"/>
    </source>
</evidence>
<comment type="similarity">
    <text evidence="2">In the N-terminal section; belongs to the phytochrome family.</text>
</comment>
<dbReference type="AlphaFoldDB" id="A0A928X291"/>
<dbReference type="PROSITE" id="PS50110">
    <property type="entry name" value="RESPONSE_REGULATORY"/>
    <property type="match status" value="1"/>
</dbReference>
<dbReference type="InterPro" id="IPR036097">
    <property type="entry name" value="HisK_dim/P_sf"/>
</dbReference>
<dbReference type="Pfam" id="PF02518">
    <property type="entry name" value="HATPase_c"/>
    <property type="match status" value="1"/>
</dbReference>
<keyword evidence="4 8" id="KW-0597">Phosphoprotein</keyword>
<dbReference type="CDD" id="cd00082">
    <property type="entry name" value="HisKA"/>
    <property type="match status" value="1"/>
</dbReference>
<dbReference type="InterPro" id="IPR003018">
    <property type="entry name" value="GAF"/>
</dbReference>
<keyword evidence="6" id="KW-0418">Kinase</keyword>
<protein>
    <recommendedName>
        <fullName evidence="3">histidine kinase</fullName>
        <ecNumber evidence="3">2.7.13.3</ecNumber>
    </recommendedName>
</protein>
<organism evidence="12 13">
    <name type="scientific">Leptolyngbya cf. ectocarpi LEGE 11479</name>
    <dbReference type="NCBI Taxonomy" id="1828722"/>
    <lineage>
        <taxon>Bacteria</taxon>
        <taxon>Bacillati</taxon>
        <taxon>Cyanobacteriota</taxon>
        <taxon>Cyanophyceae</taxon>
        <taxon>Leptolyngbyales</taxon>
        <taxon>Leptolyngbyaceae</taxon>
        <taxon>Leptolyngbya group</taxon>
        <taxon>Leptolyngbya</taxon>
    </lineage>
</organism>
<dbReference type="Gene3D" id="3.30.565.10">
    <property type="entry name" value="Histidine kinase-like ATPase, C-terminal domain"/>
    <property type="match status" value="1"/>
</dbReference>
<evidence type="ECO:0000256" key="7">
    <source>
        <dbReference type="ARBA" id="ARBA00023012"/>
    </source>
</evidence>
<dbReference type="Proteomes" id="UP000615026">
    <property type="component" value="Unassembled WGS sequence"/>
</dbReference>
<dbReference type="Gene3D" id="3.40.50.2300">
    <property type="match status" value="1"/>
</dbReference>
<keyword evidence="13" id="KW-1185">Reference proteome</keyword>
<sequence>MTAAHTLLIVDDCAEDREVYREYLSEDPHNTYEFCEASLAEVGLDLFLEQSFDVVLLDFYMPDMTGLEFLGQLQERQHGVPCPIIMLTGQGSEELAVRAMKHGVQDYLGKQHLQPEVLQRTVRSVIQQSHLHVALRKTREQQRLIATTALRIRQSLDLSQILDTAVAEVQQLLECDHVAVYQCGAQQTFQLIAELGTRCGQMTSNTDSAEERSSADICGAGFEGALASSDAQELSVPIDIHTPSSLQSQTWGYLVAHQCSKVTDWQPEERGLFNELAVQLAIAIQQAELLTQTQAALEKAQELNHFKSQILATISHEYRSPLSVILGAASTLNRHGQSLEPSKQARFLTMIQEKARHMTRLVDNMLVMHQCELDQARFEPAPMNILQFVADIVEEHRDTAPDHELVLQITGKTSGFWGDQGVLRLVIDNLLSNAVKFSPEGGRIDVHLLGEAKTITLSIKDFGIGIPSQEQCELFQSFRRASNANHIPGIGLGLSIVKACIDLHEGTLDIESQEGGGTTVSFQLPKHPQASQHIYQGDLQ</sequence>
<keyword evidence="7" id="KW-0902">Two-component regulatory system</keyword>
<feature type="domain" description="Histidine kinase" evidence="10">
    <location>
        <begin position="313"/>
        <end position="528"/>
    </location>
</feature>
<dbReference type="SMART" id="SM00387">
    <property type="entry name" value="HATPase_c"/>
    <property type="match status" value="1"/>
</dbReference>
<dbReference type="InterPro" id="IPR003594">
    <property type="entry name" value="HATPase_dom"/>
</dbReference>
<evidence type="ECO:0000313" key="13">
    <source>
        <dbReference type="Proteomes" id="UP000615026"/>
    </source>
</evidence>
<dbReference type="Pfam" id="PF01590">
    <property type="entry name" value="GAF"/>
    <property type="match status" value="1"/>
</dbReference>
<dbReference type="SMART" id="SM00065">
    <property type="entry name" value="GAF"/>
    <property type="match status" value="1"/>
</dbReference>
<dbReference type="PROSITE" id="PS50109">
    <property type="entry name" value="HIS_KIN"/>
    <property type="match status" value="1"/>
</dbReference>
<accession>A0A928X291</accession>
<dbReference type="CDD" id="cd00075">
    <property type="entry name" value="HATPase"/>
    <property type="match status" value="1"/>
</dbReference>
<dbReference type="Gene3D" id="1.10.287.130">
    <property type="match status" value="1"/>
</dbReference>
<dbReference type="EC" id="2.7.13.3" evidence="3"/>
<dbReference type="InterPro" id="IPR029016">
    <property type="entry name" value="GAF-like_dom_sf"/>
</dbReference>
<evidence type="ECO:0000256" key="3">
    <source>
        <dbReference type="ARBA" id="ARBA00012438"/>
    </source>
</evidence>
<dbReference type="Gene3D" id="3.30.450.40">
    <property type="match status" value="2"/>
</dbReference>
<dbReference type="GO" id="GO:0000155">
    <property type="term" value="F:phosphorelay sensor kinase activity"/>
    <property type="evidence" value="ECO:0007669"/>
    <property type="project" value="InterPro"/>
</dbReference>
<dbReference type="Pfam" id="PF00512">
    <property type="entry name" value="HisKA"/>
    <property type="match status" value="1"/>
</dbReference>
<evidence type="ECO:0000259" key="10">
    <source>
        <dbReference type="PROSITE" id="PS50109"/>
    </source>
</evidence>
<dbReference type="InterPro" id="IPR005467">
    <property type="entry name" value="His_kinase_dom"/>
</dbReference>
<proteinExistence type="inferred from homology"/>
<reference evidence="12" key="1">
    <citation type="submission" date="2020-10" db="EMBL/GenBank/DDBJ databases">
        <authorList>
            <person name="Castelo-Branco R."/>
            <person name="Eusebio N."/>
            <person name="Adriana R."/>
            <person name="Vieira A."/>
            <person name="Brugerolle De Fraissinette N."/>
            <person name="Rezende De Castro R."/>
            <person name="Schneider M.P."/>
            <person name="Vasconcelos V."/>
            <person name="Leao P.N."/>
        </authorList>
    </citation>
    <scope>NUCLEOTIDE SEQUENCE</scope>
    <source>
        <strain evidence="12">LEGE 11479</strain>
    </source>
</reference>
<feature type="domain" description="Response regulatory" evidence="11">
    <location>
        <begin position="6"/>
        <end position="125"/>
    </location>
</feature>
<dbReference type="InterPro" id="IPR003661">
    <property type="entry name" value="HisK_dim/P_dom"/>
</dbReference>
<feature type="domain" description="Phytochrome chromophore attachment site" evidence="9">
    <location>
        <begin position="157"/>
        <end position="194"/>
    </location>
</feature>
<dbReference type="SMART" id="SM00448">
    <property type="entry name" value="REC"/>
    <property type="match status" value="1"/>
</dbReference>
<dbReference type="SUPFAM" id="SSF47384">
    <property type="entry name" value="Homodimeric domain of signal transducing histidine kinase"/>
    <property type="match status" value="1"/>
</dbReference>
<evidence type="ECO:0000256" key="6">
    <source>
        <dbReference type="ARBA" id="ARBA00022777"/>
    </source>
</evidence>
<dbReference type="PANTHER" id="PTHR43547">
    <property type="entry name" value="TWO-COMPONENT HISTIDINE KINASE"/>
    <property type="match status" value="1"/>
</dbReference>
<evidence type="ECO:0000259" key="11">
    <source>
        <dbReference type="PROSITE" id="PS50110"/>
    </source>
</evidence>
<feature type="domain" description="Phytochrome chromophore attachment site" evidence="9">
    <location>
        <begin position="234"/>
        <end position="279"/>
    </location>
</feature>
<evidence type="ECO:0000256" key="8">
    <source>
        <dbReference type="PROSITE-ProRule" id="PRU00169"/>
    </source>
</evidence>
<evidence type="ECO:0000256" key="4">
    <source>
        <dbReference type="ARBA" id="ARBA00022553"/>
    </source>
</evidence>
<evidence type="ECO:0000256" key="1">
    <source>
        <dbReference type="ARBA" id="ARBA00000085"/>
    </source>
</evidence>
<dbReference type="PRINTS" id="PR00344">
    <property type="entry name" value="BCTRLSENSOR"/>
</dbReference>
<dbReference type="Pfam" id="PF00072">
    <property type="entry name" value="Response_reg"/>
    <property type="match status" value="1"/>
</dbReference>
<dbReference type="SMART" id="SM00388">
    <property type="entry name" value="HisKA"/>
    <property type="match status" value="1"/>
</dbReference>
<comment type="caution">
    <text evidence="12">The sequence shown here is derived from an EMBL/GenBank/DDBJ whole genome shotgun (WGS) entry which is preliminary data.</text>
</comment>
<dbReference type="PROSITE" id="PS50046">
    <property type="entry name" value="PHYTOCHROME_2"/>
    <property type="match status" value="2"/>
</dbReference>